<organism evidence="2 3">
    <name type="scientific">Allobacillus halotolerans</name>
    <dbReference type="NCBI Taxonomy" id="570278"/>
    <lineage>
        <taxon>Bacteria</taxon>
        <taxon>Bacillati</taxon>
        <taxon>Bacillota</taxon>
        <taxon>Bacilli</taxon>
        <taxon>Bacillales</taxon>
        <taxon>Bacillaceae</taxon>
        <taxon>Allobacillus</taxon>
    </lineage>
</organism>
<dbReference type="Proteomes" id="UP000812672">
    <property type="component" value="Unassembled WGS sequence"/>
</dbReference>
<dbReference type="InterPro" id="IPR004027">
    <property type="entry name" value="SEC_C_motif"/>
</dbReference>
<reference evidence="2 3" key="1">
    <citation type="journal article" date="2011" name="Int. J. Syst. Evol. Microbiol.">
        <title>Allobacillus halotolerans gen. nov., sp. nov. isolated from shrimp paste.</title>
        <authorList>
            <person name="Sheu S.Y."/>
            <person name="Arun A.B."/>
            <person name="Jiang S.R."/>
            <person name="Young C.C."/>
            <person name="Chen W.M."/>
        </authorList>
    </citation>
    <scope>NUCLEOTIDE SEQUENCE [LARGE SCALE GENOMIC DNA]</scope>
    <source>
        <strain evidence="2 3">LMG 24826</strain>
    </source>
</reference>
<dbReference type="Pfam" id="PF02810">
    <property type="entry name" value="SEC-C"/>
    <property type="match status" value="1"/>
</dbReference>
<accession>A0ABS6GPI3</accession>
<name>A0ABS6GPI3_9BACI</name>
<keyword evidence="1" id="KW-0802">TPR repeat</keyword>
<dbReference type="RefSeq" id="WP_216687346.1">
    <property type="nucleotide sequence ID" value="NZ_CAUPKR010000009.1"/>
</dbReference>
<proteinExistence type="predicted"/>
<evidence type="ECO:0000313" key="2">
    <source>
        <dbReference type="EMBL" id="MBU6081002.1"/>
    </source>
</evidence>
<keyword evidence="3" id="KW-1185">Reference proteome</keyword>
<feature type="repeat" description="TPR" evidence="1">
    <location>
        <begin position="480"/>
        <end position="513"/>
    </location>
</feature>
<dbReference type="InterPro" id="IPR019734">
    <property type="entry name" value="TPR_rpt"/>
</dbReference>
<gene>
    <name evidence="2" type="ORF">KQ486_08215</name>
</gene>
<sequence>MIGRNDPCPCGSGKKYKKCCLNKVQQVAGMVSQGMFEETIQAFQRMIFEITENYTHLLPTRFVDLEDNDLDFVYQVSKLLNALRNEEKGESKSYLDHVIAHQKKKERRESVIRSMDEWHKVESSFFEILEMENGIARAKNVFTEEETSLLLGFHTDDPEIDCVFGLPVQCGPYQIFPHELIEIIDEEMDLLKQLISYAADEEGQSIDEFLRTTDYIFPAIDHLDEMMEEATEDMIGSFSLLPEEEEVSQGIRQLQKPGNEDVIDEMIAEWENMARVNYIQINKPEPIIAAFEYVYRVDLYPEDYKKVTLKFLAEKYQTTTGSISNRKKQIEEYFDDKMEMGSPIITRQSPAADFSSPAEDMFRAMNEQVFEDEEDIERFIQKWNETGGERMIPDKSEAEKLFEEAVHAQSQEQKETLEKVLNLEPDYIDALILYSFHLSSDERERCLTDAVKIGEEKFDDEFEKENAGSYWMMVETRPYMRALYAYAKYLIEVNKKEKAREYFERIMYLNENDNLGVRYDLIPLLIELGKFDRAEKLFDAFPEQTTEMMYHKVLYDYKAEKPEKELNQSIKQAIQENEQVIVVMGILADVQRGGKITPEIGQAEYEAYQYASQYAQYWDEPLLEKVREIQF</sequence>
<protein>
    <submittedName>
        <fullName evidence="2">SEC-C domain-containing protein</fullName>
    </submittedName>
</protein>
<dbReference type="PROSITE" id="PS50005">
    <property type="entry name" value="TPR"/>
    <property type="match status" value="1"/>
</dbReference>
<dbReference type="EMBL" id="JAHLZF010000010">
    <property type="protein sequence ID" value="MBU6081002.1"/>
    <property type="molecule type" value="Genomic_DNA"/>
</dbReference>
<evidence type="ECO:0000256" key="1">
    <source>
        <dbReference type="PROSITE-ProRule" id="PRU00339"/>
    </source>
</evidence>
<comment type="caution">
    <text evidence="2">The sequence shown here is derived from an EMBL/GenBank/DDBJ whole genome shotgun (WGS) entry which is preliminary data.</text>
</comment>
<evidence type="ECO:0000313" key="3">
    <source>
        <dbReference type="Proteomes" id="UP000812672"/>
    </source>
</evidence>